<keyword evidence="3" id="KW-1185">Reference proteome</keyword>
<dbReference type="RefSeq" id="XP_022976567.1">
    <property type="nucleotide sequence ID" value="XM_023120799.1"/>
</dbReference>
<feature type="transmembrane region" description="Helical" evidence="2">
    <location>
        <begin position="171"/>
        <end position="189"/>
    </location>
</feature>
<evidence type="ECO:0000313" key="4">
    <source>
        <dbReference type="RefSeq" id="XP_022976567.1"/>
    </source>
</evidence>
<keyword evidence="2" id="KW-0472">Membrane</keyword>
<feature type="compositionally biased region" description="Low complexity" evidence="1">
    <location>
        <begin position="124"/>
        <end position="145"/>
    </location>
</feature>
<dbReference type="PANTHER" id="PTHR34379">
    <property type="entry name" value="OS07G0553800 PROTEIN"/>
    <property type="match status" value="1"/>
</dbReference>
<sequence>MESIVVTKSKKRNKLFPCFRAAASGSPVGHSAPKEQVFPFTTVRDNVLLVDGGDEDSSRWKKKGGRGAWSRAVRAVIFGNSLAKKIGKRKAKQYQNSKESQRHLAPSWFSSRSRSGSDLNYRNYSTRSSEPFSSSSFYSSSPSSTEKSDSSFRLYPTASNRLYTQINFRKIFSGWFVLLVCLLSLVLWGKTGAIICTSVSILCFHRWRFGFGSPDDKASMAAMGSGEYNDIDVMEEFLKQDRLAARNSTLRID</sequence>
<proteinExistence type="predicted"/>
<reference evidence="4" key="1">
    <citation type="submission" date="2025-08" db="UniProtKB">
        <authorList>
            <consortium name="RefSeq"/>
        </authorList>
    </citation>
    <scope>IDENTIFICATION</scope>
    <source>
        <tissue evidence="4">Young leaves</tissue>
    </source>
</reference>
<keyword evidence="2" id="KW-0812">Transmembrane</keyword>
<gene>
    <name evidence="4" type="primary">LOC111476924</name>
</gene>
<keyword evidence="2" id="KW-1133">Transmembrane helix</keyword>
<protein>
    <submittedName>
        <fullName evidence="4">Uncharacterized protein LOC111476924</fullName>
    </submittedName>
</protein>
<evidence type="ECO:0000256" key="2">
    <source>
        <dbReference type="SAM" id="Phobius"/>
    </source>
</evidence>
<dbReference type="OrthoDB" id="771184at2759"/>
<dbReference type="AlphaFoldDB" id="A0A6J1IG36"/>
<dbReference type="Proteomes" id="UP000504608">
    <property type="component" value="Unplaced"/>
</dbReference>
<organism evidence="3 4">
    <name type="scientific">Cucurbita maxima</name>
    <name type="common">Pumpkin</name>
    <name type="synonym">Winter squash</name>
    <dbReference type="NCBI Taxonomy" id="3661"/>
    <lineage>
        <taxon>Eukaryota</taxon>
        <taxon>Viridiplantae</taxon>
        <taxon>Streptophyta</taxon>
        <taxon>Embryophyta</taxon>
        <taxon>Tracheophyta</taxon>
        <taxon>Spermatophyta</taxon>
        <taxon>Magnoliopsida</taxon>
        <taxon>eudicotyledons</taxon>
        <taxon>Gunneridae</taxon>
        <taxon>Pentapetalae</taxon>
        <taxon>rosids</taxon>
        <taxon>fabids</taxon>
        <taxon>Cucurbitales</taxon>
        <taxon>Cucurbitaceae</taxon>
        <taxon>Cucurbiteae</taxon>
        <taxon>Cucurbita</taxon>
    </lineage>
</organism>
<dbReference type="PANTHER" id="PTHR34379:SF6">
    <property type="entry name" value="PROTEIN 3F"/>
    <property type="match status" value="1"/>
</dbReference>
<dbReference type="InterPro" id="IPR040411">
    <property type="entry name" value="At5g23160-like"/>
</dbReference>
<evidence type="ECO:0000256" key="1">
    <source>
        <dbReference type="SAM" id="MobiDB-lite"/>
    </source>
</evidence>
<feature type="compositionally biased region" description="Low complexity" evidence="1">
    <location>
        <begin position="107"/>
        <end position="117"/>
    </location>
</feature>
<name>A0A6J1IG36_CUCMA</name>
<feature type="region of interest" description="Disordered" evidence="1">
    <location>
        <begin position="88"/>
        <end position="151"/>
    </location>
</feature>
<accession>A0A6J1IG36</accession>
<evidence type="ECO:0000313" key="3">
    <source>
        <dbReference type="Proteomes" id="UP000504608"/>
    </source>
</evidence>
<dbReference type="GeneID" id="111476924"/>
<dbReference type="KEGG" id="cmax:111476924"/>